<dbReference type="EMBL" id="CADEAL010000847">
    <property type="protein sequence ID" value="CAB1425948.1"/>
    <property type="molecule type" value="Genomic_DNA"/>
</dbReference>
<comment type="caution">
    <text evidence="1">The sequence shown here is derived from an EMBL/GenBank/DDBJ whole genome shotgun (WGS) entry which is preliminary data.</text>
</comment>
<proteinExistence type="predicted"/>
<evidence type="ECO:0000313" key="2">
    <source>
        <dbReference type="Proteomes" id="UP001153269"/>
    </source>
</evidence>
<keyword evidence="2" id="KW-1185">Reference proteome</keyword>
<name>A0A9N7U6V6_PLEPL</name>
<accession>A0A9N7U6V6</accession>
<sequence length="103" mass="11469">MTCVDQCITFGSLDQLPSRRKKRSTDYLLTPQGSHSLPSQCRSIVLGLLKRLQTWGENIPYHGLRSARQNQPCLCSAVQVPHGVRRGQGPAVMYTASLVLQYV</sequence>
<organism evidence="1 2">
    <name type="scientific">Pleuronectes platessa</name>
    <name type="common">European plaice</name>
    <dbReference type="NCBI Taxonomy" id="8262"/>
    <lineage>
        <taxon>Eukaryota</taxon>
        <taxon>Metazoa</taxon>
        <taxon>Chordata</taxon>
        <taxon>Craniata</taxon>
        <taxon>Vertebrata</taxon>
        <taxon>Euteleostomi</taxon>
        <taxon>Actinopterygii</taxon>
        <taxon>Neopterygii</taxon>
        <taxon>Teleostei</taxon>
        <taxon>Neoteleostei</taxon>
        <taxon>Acanthomorphata</taxon>
        <taxon>Carangaria</taxon>
        <taxon>Pleuronectiformes</taxon>
        <taxon>Pleuronectoidei</taxon>
        <taxon>Pleuronectidae</taxon>
        <taxon>Pleuronectes</taxon>
    </lineage>
</organism>
<gene>
    <name evidence="1" type="ORF">PLEPLA_LOCUS13882</name>
</gene>
<dbReference type="Proteomes" id="UP001153269">
    <property type="component" value="Unassembled WGS sequence"/>
</dbReference>
<dbReference type="AlphaFoldDB" id="A0A9N7U6V6"/>
<protein>
    <submittedName>
        <fullName evidence="1">Uncharacterized protein</fullName>
    </submittedName>
</protein>
<evidence type="ECO:0000313" key="1">
    <source>
        <dbReference type="EMBL" id="CAB1425948.1"/>
    </source>
</evidence>
<reference evidence="1" key="1">
    <citation type="submission" date="2020-03" db="EMBL/GenBank/DDBJ databases">
        <authorList>
            <person name="Weist P."/>
        </authorList>
    </citation>
    <scope>NUCLEOTIDE SEQUENCE</scope>
</reference>